<dbReference type="AlphaFoldDB" id="A0A0X2NJT6"/>
<dbReference type="InterPro" id="IPR012507">
    <property type="entry name" value="YibE_F"/>
</dbReference>
<feature type="transmembrane region" description="Helical" evidence="2">
    <location>
        <begin position="54"/>
        <end position="75"/>
    </location>
</feature>
<evidence type="ECO:0000313" key="4">
    <source>
        <dbReference type="Proteomes" id="UP000182498"/>
    </source>
</evidence>
<keyword evidence="2" id="KW-1133">Transmembrane helix</keyword>
<keyword evidence="2" id="KW-0472">Membrane</keyword>
<feature type="transmembrane region" description="Helical" evidence="2">
    <location>
        <begin position="409"/>
        <end position="432"/>
    </location>
</feature>
<feature type="transmembrane region" description="Helical" evidence="2">
    <location>
        <begin position="304"/>
        <end position="329"/>
    </location>
</feature>
<dbReference type="RefSeq" id="WP_082796362.1">
    <property type="nucleotide sequence ID" value="NZ_CAUTRP010000166.1"/>
</dbReference>
<dbReference type="OrthoDB" id="5846312at2"/>
<protein>
    <submittedName>
        <fullName evidence="3">Predicted multitransmembrane protein</fullName>
    </submittedName>
</protein>
<dbReference type="PANTHER" id="PTHR41771:SF1">
    <property type="entry name" value="MEMBRANE PROTEIN"/>
    <property type="match status" value="1"/>
</dbReference>
<gene>
    <name evidence="3" type="ORF">CVAR292_00327</name>
</gene>
<dbReference type="PANTHER" id="PTHR41771">
    <property type="entry name" value="MEMBRANE PROTEIN-RELATED"/>
    <property type="match status" value="1"/>
</dbReference>
<dbReference type="Pfam" id="PF07907">
    <property type="entry name" value="YibE_F"/>
    <property type="match status" value="1"/>
</dbReference>
<feature type="compositionally biased region" description="Basic and acidic residues" evidence="1">
    <location>
        <begin position="1"/>
        <end position="36"/>
    </location>
</feature>
<feature type="region of interest" description="Disordered" evidence="1">
    <location>
        <begin position="1"/>
        <end position="37"/>
    </location>
</feature>
<sequence length="444" mass="46705">MGRHAAPEEHPEHDHAHDHAHPPKELHSHGHSHSHDMGPWFSDPRKITWTPSRAILASFLFLGAIATVIAVALQWPHGKAVTSDGFHETSNLAQEVAEGTVAMETTGSCASAQIGKVFDSAPTSEAVGADPCDQLIVDITDGPDEGRRTLLASPNNDEDADVNVGDHVLLATTTDADGNRSYAFQDFQRGTPLWIWLAVTVLAICLVGAWRGVRAILGLAITLGVIGVFLLPALARGGNPVMLAITACAAVLYLVLFLVHGMNWKTASSLGGTLVAMLFGTGLAALAIDTSELRGLADENNFQILLYLPGVQVTGLLLAGFILGTLGVLNDVTVAQASTISELQTANPDASRWKLFTTAMRVGRDHLASTVYTLVLSYAGAALPLLVLLSVSGRSLTHILTSDIMATEILRSATGSLALVAAVPLTTAIAAVTTSVRQKDATHA</sequence>
<feature type="transmembrane region" description="Helical" evidence="2">
    <location>
        <begin position="217"/>
        <end position="235"/>
    </location>
</feature>
<feature type="transmembrane region" description="Helical" evidence="2">
    <location>
        <begin position="370"/>
        <end position="389"/>
    </location>
</feature>
<reference evidence="4" key="1">
    <citation type="submission" date="2015-11" db="EMBL/GenBank/DDBJ databases">
        <authorList>
            <person name="Dugat-Bony E."/>
        </authorList>
    </citation>
    <scope>NUCLEOTIDE SEQUENCE [LARGE SCALE GENOMIC DNA]</scope>
    <source>
        <strain evidence="4">Mu292</strain>
    </source>
</reference>
<dbReference type="EMBL" id="FAUH01000002">
    <property type="protein sequence ID" value="CUU65018.1"/>
    <property type="molecule type" value="Genomic_DNA"/>
</dbReference>
<evidence type="ECO:0000256" key="1">
    <source>
        <dbReference type="SAM" id="MobiDB-lite"/>
    </source>
</evidence>
<keyword evidence="4" id="KW-1185">Reference proteome</keyword>
<evidence type="ECO:0000256" key="2">
    <source>
        <dbReference type="SAM" id="Phobius"/>
    </source>
</evidence>
<feature type="transmembrane region" description="Helical" evidence="2">
    <location>
        <begin position="241"/>
        <end position="259"/>
    </location>
</feature>
<dbReference type="Proteomes" id="UP000182498">
    <property type="component" value="Unassembled WGS sequence"/>
</dbReference>
<keyword evidence="2" id="KW-0812">Transmembrane</keyword>
<accession>A0A0X2NJT6</accession>
<feature type="transmembrane region" description="Helical" evidence="2">
    <location>
        <begin position="193"/>
        <end position="210"/>
    </location>
</feature>
<proteinExistence type="predicted"/>
<organism evidence="3 4">
    <name type="scientific">Corynebacterium variabile</name>
    <dbReference type="NCBI Taxonomy" id="1727"/>
    <lineage>
        <taxon>Bacteria</taxon>
        <taxon>Bacillati</taxon>
        <taxon>Actinomycetota</taxon>
        <taxon>Actinomycetes</taxon>
        <taxon>Mycobacteriales</taxon>
        <taxon>Corynebacteriaceae</taxon>
        <taxon>Corynebacterium</taxon>
    </lineage>
</organism>
<feature type="transmembrane region" description="Helical" evidence="2">
    <location>
        <begin position="271"/>
        <end position="288"/>
    </location>
</feature>
<evidence type="ECO:0000313" key="3">
    <source>
        <dbReference type="EMBL" id="CUU65018.1"/>
    </source>
</evidence>
<name>A0A0X2NJT6_9CORY</name>